<keyword evidence="3" id="KW-0520">NAD</keyword>
<feature type="domain" description="D-isomer specific 2-hydroxyacid dehydrogenase catalytic" evidence="5">
    <location>
        <begin position="22"/>
        <end position="311"/>
    </location>
</feature>
<dbReference type="GO" id="GO:0051287">
    <property type="term" value="F:NAD binding"/>
    <property type="evidence" value="ECO:0007669"/>
    <property type="project" value="InterPro"/>
</dbReference>
<dbReference type="AlphaFoldDB" id="W4HGK7"/>
<feature type="domain" description="D-isomer specific 2-hydroxyacid dehydrogenase NAD-binding" evidence="6">
    <location>
        <begin position="113"/>
        <end position="287"/>
    </location>
</feature>
<evidence type="ECO:0000256" key="3">
    <source>
        <dbReference type="ARBA" id="ARBA00023027"/>
    </source>
</evidence>
<dbReference type="SUPFAM" id="SSF52283">
    <property type="entry name" value="Formate/glycerate dehydrogenase catalytic domain-like"/>
    <property type="match status" value="1"/>
</dbReference>
<evidence type="ECO:0000256" key="1">
    <source>
        <dbReference type="ARBA" id="ARBA00005854"/>
    </source>
</evidence>
<dbReference type="InterPro" id="IPR006139">
    <property type="entry name" value="D-isomer_2_OHA_DH_cat_dom"/>
</dbReference>
<comment type="similarity">
    <text evidence="1 4">Belongs to the D-isomer specific 2-hydroxyacid dehydrogenase family.</text>
</comment>
<evidence type="ECO:0000313" key="8">
    <source>
        <dbReference type="Proteomes" id="UP000019063"/>
    </source>
</evidence>
<dbReference type="SUPFAM" id="SSF51735">
    <property type="entry name" value="NAD(P)-binding Rossmann-fold domains"/>
    <property type="match status" value="1"/>
</dbReference>
<keyword evidence="8" id="KW-1185">Reference proteome</keyword>
<dbReference type="InterPro" id="IPR050857">
    <property type="entry name" value="D-2-hydroxyacid_DH"/>
</dbReference>
<dbReference type="Pfam" id="PF02826">
    <property type="entry name" value="2-Hacid_dh_C"/>
    <property type="match status" value="1"/>
</dbReference>
<dbReference type="InterPro" id="IPR006140">
    <property type="entry name" value="D-isomer_DH_NAD-bd"/>
</dbReference>
<dbReference type="PANTHER" id="PTHR42789:SF1">
    <property type="entry name" value="D-ISOMER SPECIFIC 2-HYDROXYACID DEHYDROGENASE FAMILY PROTEIN (AFU_ORTHOLOGUE AFUA_6G10090)"/>
    <property type="match status" value="1"/>
</dbReference>
<dbReference type="InterPro" id="IPR036291">
    <property type="entry name" value="NAD(P)-bd_dom_sf"/>
</dbReference>
<dbReference type="CDD" id="cd12169">
    <property type="entry name" value="PGDH_like_1"/>
    <property type="match status" value="1"/>
</dbReference>
<proteinExistence type="inferred from homology"/>
<dbReference type="STRING" id="1379903.ATO8_16475"/>
<dbReference type="EMBL" id="AQQW01000011">
    <property type="protein sequence ID" value="ETW11528.1"/>
    <property type="molecule type" value="Genomic_DNA"/>
</dbReference>
<dbReference type="PATRIC" id="fig|1317118.6.peg.3389"/>
<comment type="caution">
    <text evidence="7">The sequence shown here is derived from an EMBL/GenBank/DDBJ whole genome shotgun (WGS) entry which is preliminary data.</text>
</comment>
<evidence type="ECO:0000259" key="6">
    <source>
        <dbReference type="Pfam" id="PF02826"/>
    </source>
</evidence>
<reference evidence="7 8" key="1">
    <citation type="journal article" date="2014" name="Antonie Van Leeuwenhoek">
        <title>Roseivivax atlanticus sp. nov., isolated from surface seawater of the Atlantic Ocean.</title>
        <authorList>
            <person name="Li G."/>
            <person name="Lai Q."/>
            <person name="Liu X."/>
            <person name="Sun F."/>
            <person name="Shao Z."/>
        </authorList>
    </citation>
    <scope>NUCLEOTIDE SEQUENCE [LARGE SCALE GENOMIC DNA]</scope>
    <source>
        <strain evidence="7 8">22II-s10s</strain>
    </source>
</reference>
<evidence type="ECO:0000256" key="2">
    <source>
        <dbReference type="ARBA" id="ARBA00023002"/>
    </source>
</evidence>
<evidence type="ECO:0000259" key="5">
    <source>
        <dbReference type="Pfam" id="PF00389"/>
    </source>
</evidence>
<dbReference type="Gene3D" id="3.40.50.720">
    <property type="entry name" value="NAD(P)-binding Rossmann-like Domain"/>
    <property type="match status" value="2"/>
</dbReference>
<name>W4HGK7_9RHOB</name>
<dbReference type="PANTHER" id="PTHR42789">
    <property type="entry name" value="D-ISOMER SPECIFIC 2-HYDROXYACID DEHYDROGENASE FAMILY PROTEIN (AFU_ORTHOLOGUE AFUA_6G10090)"/>
    <property type="match status" value="1"/>
</dbReference>
<dbReference type="Pfam" id="PF00389">
    <property type="entry name" value="2-Hacid_dh"/>
    <property type="match status" value="1"/>
</dbReference>
<accession>W4HGK7</accession>
<dbReference type="GO" id="GO:0016616">
    <property type="term" value="F:oxidoreductase activity, acting on the CH-OH group of donors, NAD or NADP as acceptor"/>
    <property type="evidence" value="ECO:0007669"/>
    <property type="project" value="InterPro"/>
</dbReference>
<evidence type="ECO:0000256" key="4">
    <source>
        <dbReference type="RuleBase" id="RU003719"/>
    </source>
</evidence>
<evidence type="ECO:0000313" key="7">
    <source>
        <dbReference type="EMBL" id="ETW11528.1"/>
    </source>
</evidence>
<organism evidence="7 8">
    <name type="scientific">Roseivivax marinus</name>
    <dbReference type="NCBI Taxonomy" id="1379903"/>
    <lineage>
        <taxon>Bacteria</taxon>
        <taxon>Pseudomonadati</taxon>
        <taxon>Pseudomonadota</taxon>
        <taxon>Alphaproteobacteria</taxon>
        <taxon>Rhodobacterales</taxon>
        <taxon>Roseobacteraceae</taxon>
        <taxon>Roseivivax</taxon>
    </lineage>
</organism>
<sequence length="324" mass="34654">MKVHILDDYFDTLRGLPSFAALADHDVTVWTDKPATEAELAERLQDADVLILFRDRTEITESLVSRLPNLKLVAMRSAYPHVDVDALTRAGVLFCSNMHAGSPSTAAAELTFLLILAAARRLPEQVASIRAGHWQAGVGRSLSGRTLGLYGYGRLGKAVAGYARAFGMNVVWWASEEGRARAAADGETVATSRDAFFAEPDVISIHKRLNAATRGEITADDLAAMRADAIFVNTSRAGLVAPGALVAALDAGRPGLAAVDVFDTEPVTDPDDPVVSHPRVLPTPHIGFVTEDELDTQFADIYAIVTAYADGDPVHVINPEARAS</sequence>
<gene>
    <name evidence="7" type="ORF">ATO8_16475</name>
</gene>
<dbReference type="Proteomes" id="UP000019063">
    <property type="component" value="Unassembled WGS sequence"/>
</dbReference>
<dbReference type="RefSeq" id="WP_043846084.1">
    <property type="nucleotide sequence ID" value="NZ_AQQW01000011.1"/>
</dbReference>
<protein>
    <submittedName>
        <fullName evidence="7">D-isomer specific 2-hydroxyacid dehydrogenase</fullName>
    </submittedName>
</protein>
<dbReference type="eggNOG" id="COG0111">
    <property type="taxonomic scope" value="Bacteria"/>
</dbReference>
<keyword evidence="2 4" id="KW-0560">Oxidoreductase</keyword>